<evidence type="ECO:0000256" key="4">
    <source>
        <dbReference type="ARBA" id="ARBA00023163"/>
    </source>
</evidence>
<reference evidence="6 7" key="1">
    <citation type="submission" date="2015-05" db="EMBL/GenBank/DDBJ databases">
        <title>Photobacterium galathea sp. nov.</title>
        <authorList>
            <person name="Machado H."/>
            <person name="Gram L."/>
        </authorList>
    </citation>
    <scope>NUCLEOTIDE SEQUENCE [LARGE SCALE GENOMIC DNA]</scope>
    <source>
        <strain evidence="6 7">DSM 25995</strain>
    </source>
</reference>
<dbReference type="InterPro" id="IPR010982">
    <property type="entry name" value="Lambda_DNA-bd_dom_sf"/>
</dbReference>
<feature type="domain" description="HTH lacI-type" evidence="5">
    <location>
        <begin position="1"/>
        <end position="40"/>
    </location>
</feature>
<gene>
    <name evidence="6" type="ORF">ABT58_10435</name>
</gene>
<keyword evidence="7" id="KW-1185">Reference proteome</keyword>
<dbReference type="SUPFAM" id="SSF47413">
    <property type="entry name" value="lambda repressor-like DNA-binding domains"/>
    <property type="match status" value="1"/>
</dbReference>
<organism evidence="6 7">
    <name type="scientific">Photobacterium aphoticum</name>
    <dbReference type="NCBI Taxonomy" id="754436"/>
    <lineage>
        <taxon>Bacteria</taxon>
        <taxon>Pseudomonadati</taxon>
        <taxon>Pseudomonadota</taxon>
        <taxon>Gammaproteobacteria</taxon>
        <taxon>Vibrionales</taxon>
        <taxon>Vibrionaceae</taxon>
        <taxon>Photobacterium</taxon>
    </lineage>
</organism>
<comment type="caution">
    <text evidence="6">The sequence shown here is derived from an EMBL/GenBank/DDBJ whole genome shotgun (WGS) entry which is preliminary data.</text>
</comment>
<evidence type="ECO:0000256" key="2">
    <source>
        <dbReference type="ARBA" id="ARBA00023015"/>
    </source>
</evidence>
<evidence type="ECO:0000256" key="1">
    <source>
        <dbReference type="ARBA" id="ARBA00022491"/>
    </source>
</evidence>
<dbReference type="PANTHER" id="PTHR30146">
    <property type="entry name" value="LACI-RELATED TRANSCRIPTIONAL REPRESSOR"/>
    <property type="match status" value="1"/>
</dbReference>
<keyword evidence="3" id="KW-0238">DNA-binding</keyword>
<dbReference type="InterPro" id="IPR028082">
    <property type="entry name" value="Peripla_BP_I"/>
</dbReference>
<dbReference type="GO" id="GO:0003700">
    <property type="term" value="F:DNA-binding transcription factor activity"/>
    <property type="evidence" value="ECO:0007669"/>
    <property type="project" value="TreeGrafter"/>
</dbReference>
<dbReference type="GO" id="GO:0000976">
    <property type="term" value="F:transcription cis-regulatory region binding"/>
    <property type="evidence" value="ECO:0007669"/>
    <property type="project" value="TreeGrafter"/>
</dbReference>
<dbReference type="PANTHER" id="PTHR30146:SF95">
    <property type="entry name" value="RIBOSE OPERON REPRESSOR"/>
    <property type="match status" value="1"/>
</dbReference>
<keyword evidence="1" id="KW-0678">Repressor</keyword>
<keyword evidence="4" id="KW-0804">Transcription</keyword>
<dbReference type="InterPro" id="IPR000843">
    <property type="entry name" value="HTH_LacI"/>
</dbReference>
<dbReference type="Gene3D" id="1.10.260.40">
    <property type="entry name" value="lambda repressor-like DNA-binding domains"/>
    <property type="match status" value="1"/>
</dbReference>
<accession>A0A0J1GMZ4</accession>
<dbReference type="CDD" id="cd01392">
    <property type="entry name" value="HTH_LacI"/>
    <property type="match status" value="1"/>
</dbReference>
<dbReference type="Pfam" id="PF13377">
    <property type="entry name" value="Peripla_BP_3"/>
    <property type="match status" value="1"/>
</dbReference>
<protein>
    <submittedName>
        <fullName evidence="6">Transcriptional regulator</fullName>
    </submittedName>
</protein>
<evidence type="ECO:0000313" key="6">
    <source>
        <dbReference type="EMBL" id="KLV00971.1"/>
    </source>
</evidence>
<dbReference type="SUPFAM" id="SSF53822">
    <property type="entry name" value="Periplasmic binding protein-like I"/>
    <property type="match status" value="1"/>
</dbReference>
<keyword evidence="2" id="KW-0805">Transcription regulation</keyword>
<sequence>MVSRAFNPNASISDDKRAYILEGAAKLGYKPNALARSLISKRSGLIAIALDSSANPMYDLQARMLALEIQAKGGHAILCPISNGDLDSAIQRAFEYQVDGLIIATSRLSSHVIEQCEKYGVCLSFINRYIGDVRANSVGLDNDDAGNQAADYFFKKGCSVFAFVGSEEGSMTCELRWNAYRRRVMELGLAEPIRIPASFDIESGMQAAEQLINSNHNVDAVFCANDIIGIGFIEGLKAHNHTGYKIIGVDDIPMASWPSYQLSTIKPPTDRICQSAVDDLFDRIHGNNEKTGEYILFKGTIVERAS</sequence>
<dbReference type="Proteomes" id="UP000036426">
    <property type="component" value="Unassembled WGS sequence"/>
</dbReference>
<proteinExistence type="predicted"/>
<name>A0A0J1GMZ4_9GAMM</name>
<evidence type="ECO:0000313" key="7">
    <source>
        <dbReference type="Proteomes" id="UP000036426"/>
    </source>
</evidence>
<evidence type="ECO:0000256" key="3">
    <source>
        <dbReference type="ARBA" id="ARBA00023125"/>
    </source>
</evidence>
<dbReference type="EMBL" id="LDOV01000018">
    <property type="protein sequence ID" value="KLV00971.1"/>
    <property type="molecule type" value="Genomic_DNA"/>
</dbReference>
<dbReference type="PATRIC" id="fig|754436.4.peg.2214"/>
<evidence type="ECO:0000259" key="5">
    <source>
        <dbReference type="PROSITE" id="PS50932"/>
    </source>
</evidence>
<dbReference type="SMART" id="SM00354">
    <property type="entry name" value="HTH_LACI"/>
    <property type="match status" value="1"/>
</dbReference>
<dbReference type="CDD" id="cd06278">
    <property type="entry name" value="PBP1_LacI-like"/>
    <property type="match status" value="1"/>
</dbReference>
<dbReference type="PROSITE" id="PS50932">
    <property type="entry name" value="HTH_LACI_2"/>
    <property type="match status" value="1"/>
</dbReference>
<dbReference type="Gene3D" id="3.40.50.2300">
    <property type="match status" value="2"/>
</dbReference>
<dbReference type="InterPro" id="IPR046335">
    <property type="entry name" value="LacI/GalR-like_sensor"/>
</dbReference>
<dbReference type="AlphaFoldDB" id="A0A0J1GMZ4"/>